<dbReference type="RefSeq" id="WP_344468232.1">
    <property type="nucleotide sequence ID" value="NZ_BAAANT010000036.1"/>
</dbReference>
<organism evidence="2 3">
    <name type="scientific">Kitasatospora kazusensis</name>
    <dbReference type="NCBI Taxonomy" id="407974"/>
    <lineage>
        <taxon>Bacteria</taxon>
        <taxon>Bacillati</taxon>
        <taxon>Actinomycetota</taxon>
        <taxon>Actinomycetes</taxon>
        <taxon>Kitasatosporales</taxon>
        <taxon>Streptomycetaceae</taxon>
        <taxon>Kitasatospora</taxon>
    </lineage>
</organism>
<evidence type="ECO:0000259" key="1">
    <source>
        <dbReference type="PROSITE" id="PS50943"/>
    </source>
</evidence>
<protein>
    <submittedName>
        <fullName evidence="2">XRE family transcriptional regulator</fullName>
    </submittedName>
</protein>
<proteinExistence type="predicted"/>
<dbReference type="CDD" id="cd00093">
    <property type="entry name" value="HTH_XRE"/>
    <property type="match status" value="1"/>
</dbReference>
<reference evidence="2 3" key="1">
    <citation type="journal article" date="2019" name="Int. J. Syst. Evol. Microbiol.">
        <title>The Global Catalogue of Microorganisms (GCM) 10K type strain sequencing project: providing services to taxonomists for standard genome sequencing and annotation.</title>
        <authorList>
            <consortium name="The Broad Institute Genomics Platform"/>
            <consortium name="The Broad Institute Genome Sequencing Center for Infectious Disease"/>
            <person name="Wu L."/>
            <person name="Ma J."/>
        </authorList>
    </citation>
    <scope>NUCLEOTIDE SEQUENCE [LARGE SCALE GENOMIC DNA]</scope>
    <source>
        <strain evidence="2 3">JCM 14560</strain>
    </source>
</reference>
<dbReference type="InterPro" id="IPR001387">
    <property type="entry name" value="Cro/C1-type_HTH"/>
</dbReference>
<dbReference type="InterPro" id="IPR010982">
    <property type="entry name" value="Lambda_DNA-bd_dom_sf"/>
</dbReference>
<dbReference type="InterPro" id="IPR039554">
    <property type="entry name" value="HigA2-like_HTH"/>
</dbReference>
<dbReference type="Pfam" id="PF13744">
    <property type="entry name" value="HTH_37"/>
    <property type="match status" value="1"/>
</dbReference>
<comment type="caution">
    <text evidence="2">The sequence shown here is derived from an EMBL/GenBank/DDBJ whole genome shotgun (WGS) entry which is preliminary data.</text>
</comment>
<feature type="domain" description="HTH cro/C1-type" evidence="1">
    <location>
        <begin position="37"/>
        <end position="92"/>
    </location>
</feature>
<evidence type="ECO:0000313" key="2">
    <source>
        <dbReference type="EMBL" id="GAA2153020.1"/>
    </source>
</evidence>
<dbReference type="SMART" id="SM00530">
    <property type="entry name" value="HTH_XRE"/>
    <property type="match status" value="1"/>
</dbReference>
<dbReference type="Gene3D" id="1.10.260.40">
    <property type="entry name" value="lambda repressor-like DNA-binding domains"/>
    <property type="match status" value="1"/>
</dbReference>
<accession>A0ABN3A370</accession>
<keyword evidence="3" id="KW-1185">Reference proteome</keyword>
<dbReference type="PROSITE" id="PS50943">
    <property type="entry name" value="HTH_CROC1"/>
    <property type="match status" value="1"/>
</dbReference>
<dbReference type="EMBL" id="BAAANT010000036">
    <property type="protein sequence ID" value="GAA2153020.1"/>
    <property type="molecule type" value="Genomic_DNA"/>
</dbReference>
<evidence type="ECO:0000313" key="3">
    <source>
        <dbReference type="Proteomes" id="UP001422759"/>
    </source>
</evidence>
<gene>
    <name evidence="2" type="ORF">GCM10009760_50350</name>
</gene>
<sequence length="134" mass="14700">MSTNWRDLRAELIEPDDEDSVDTHRGRMLAEVRAHRLAEARKRRHLTQQAMAEGMGITQSRVSAIERGGLSRTELSTLESYVAALGGKLEIVADFGDEKIILGQCPDRIGPPVRHEDRTVSRCCCSVGTAGSAP</sequence>
<dbReference type="SUPFAM" id="SSF47413">
    <property type="entry name" value="lambda repressor-like DNA-binding domains"/>
    <property type="match status" value="1"/>
</dbReference>
<dbReference type="Proteomes" id="UP001422759">
    <property type="component" value="Unassembled WGS sequence"/>
</dbReference>
<name>A0ABN3A370_9ACTN</name>